<proteinExistence type="predicted"/>
<evidence type="ECO:0000313" key="2">
    <source>
        <dbReference type="EMBL" id="MFC4724138.1"/>
    </source>
</evidence>
<evidence type="ECO:0000313" key="3">
    <source>
        <dbReference type="Proteomes" id="UP001596024"/>
    </source>
</evidence>
<protein>
    <submittedName>
        <fullName evidence="2">Uncharacterized protein</fullName>
    </submittedName>
</protein>
<feature type="chain" id="PRO_5045849992" evidence="1">
    <location>
        <begin position="24"/>
        <end position="231"/>
    </location>
</feature>
<dbReference type="RefSeq" id="WP_371394818.1">
    <property type="nucleotide sequence ID" value="NZ_CP163421.1"/>
</dbReference>
<reference evidence="3" key="1">
    <citation type="journal article" date="2019" name="Int. J. Syst. Evol. Microbiol.">
        <title>The Global Catalogue of Microorganisms (GCM) 10K type strain sequencing project: providing services to taxonomists for standard genome sequencing and annotation.</title>
        <authorList>
            <consortium name="The Broad Institute Genomics Platform"/>
            <consortium name="The Broad Institute Genome Sequencing Center for Infectious Disease"/>
            <person name="Wu L."/>
            <person name="Ma J."/>
        </authorList>
    </citation>
    <scope>NUCLEOTIDE SEQUENCE [LARGE SCALE GENOMIC DNA]</scope>
    <source>
        <strain evidence="3">CCUG 62981</strain>
    </source>
</reference>
<feature type="signal peptide" evidence="1">
    <location>
        <begin position="1"/>
        <end position="23"/>
    </location>
</feature>
<dbReference type="Proteomes" id="UP001596024">
    <property type="component" value="Unassembled WGS sequence"/>
</dbReference>
<evidence type="ECO:0000256" key="1">
    <source>
        <dbReference type="SAM" id="SignalP"/>
    </source>
</evidence>
<sequence>MKNVLRCCVILPALLLSASPALADEPPADLFQRALATAQLHNERAGEVCGFAYAPSWDENGGFLYRQEAEAASWVDAAAQPVEPELAERLPDDPREMIRPSPERLLESADTPRFVRWEDGLAIYQFQPVRVPLAGGGFSFDIAENVVAEVGIDPETAMVAFREVTAPSSFRPNAVVRIRDYQTRVNFRPAWPDGPVVVADNHYAIVAIAMLQTHNLTGSASYSGFSRCEAG</sequence>
<comment type="caution">
    <text evidence="2">The sequence shown here is derived from an EMBL/GenBank/DDBJ whole genome shotgun (WGS) entry which is preliminary data.</text>
</comment>
<dbReference type="EMBL" id="JBHSGQ010000001">
    <property type="protein sequence ID" value="MFC4724138.1"/>
    <property type="molecule type" value="Genomic_DNA"/>
</dbReference>
<name>A0ABV9NBU7_9PROT</name>
<keyword evidence="1" id="KW-0732">Signal</keyword>
<gene>
    <name evidence="2" type="ORF">ACFPB0_02425</name>
</gene>
<keyword evidence="3" id="KW-1185">Reference proteome</keyword>
<accession>A0ABV9NBU7</accession>
<organism evidence="2 3">
    <name type="scientific">Glycocaulis abyssi</name>
    <dbReference type="NCBI Taxonomy" id="1433403"/>
    <lineage>
        <taxon>Bacteria</taxon>
        <taxon>Pseudomonadati</taxon>
        <taxon>Pseudomonadota</taxon>
        <taxon>Alphaproteobacteria</taxon>
        <taxon>Maricaulales</taxon>
        <taxon>Maricaulaceae</taxon>
        <taxon>Glycocaulis</taxon>
    </lineage>
</organism>